<feature type="domain" description="Insertion element IS150 protein InsJ-like helix-turn-helix" evidence="1">
    <location>
        <begin position="12"/>
        <end position="57"/>
    </location>
</feature>
<dbReference type="Pfam" id="PF14028">
    <property type="entry name" value="Lant_dehydr_C"/>
    <property type="match status" value="1"/>
</dbReference>
<dbReference type="Pfam" id="PF13518">
    <property type="entry name" value="HTH_28"/>
    <property type="match status" value="1"/>
</dbReference>
<dbReference type="InterPro" id="IPR055247">
    <property type="entry name" value="InsJ-like_HTH"/>
</dbReference>
<reference evidence="3 4" key="1">
    <citation type="submission" date="2018-05" db="EMBL/GenBank/DDBJ databases">
        <title>Complete genome sequence of sponge-derived Streptomyces sp. HNM0039.</title>
        <authorList>
            <person name="Huang X."/>
            <person name="Zhou S."/>
        </authorList>
    </citation>
    <scope>NUCLEOTIDE SEQUENCE [LARGE SCALE GENOMIC DNA]</scope>
    <source>
        <strain evidence="3 4">HNM0039</strain>
    </source>
</reference>
<dbReference type="EMBL" id="CP029188">
    <property type="protein sequence ID" value="AWI32710.1"/>
    <property type="molecule type" value="Genomic_DNA"/>
</dbReference>
<proteinExistence type="predicted"/>
<keyword evidence="4" id="KW-1185">Reference proteome</keyword>
<name>A0A2S1T230_9ACTN</name>
<organism evidence="3 4">
    <name type="scientific">Streptomyces tirandamycinicus</name>
    <dbReference type="NCBI Taxonomy" id="2174846"/>
    <lineage>
        <taxon>Bacteria</taxon>
        <taxon>Bacillati</taxon>
        <taxon>Actinomycetota</taxon>
        <taxon>Actinomycetes</taxon>
        <taxon>Kitasatosporales</taxon>
        <taxon>Streptomycetaceae</taxon>
        <taxon>Streptomyces</taxon>
    </lineage>
</organism>
<evidence type="ECO:0000259" key="2">
    <source>
        <dbReference type="Pfam" id="PF14028"/>
    </source>
</evidence>
<dbReference type="OrthoDB" id="4678170at2"/>
<feature type="domain" description="Thiopeptide-type bacteriocin biosynthesis" evidence="2">
    <location>
        <begin position="58"/>
        <end position="314"/>
    </location>
</feature>
<gene>
    <name evidence="3" type="ORF">DDW44_30825</name>
</gene>
<dbReference type="Proteomes" id="UP000244900">
    <property type="component" value="Chromosome"/>
</dbReference>
<accession>A0A2S1T230</accession>
<evidence type="ECO:0000313" key="3">
    <source>
        <dbReference type="EMBL" id="AWI32710.1"/>
    </source>
</evidence>
<sequence length="318" mass="34541">MQPYNTTPAEDAVLSVLGGVPIAEAAKRAGTSPGRLAAAVELYRAAGRAALEARPGGWHQVYIQFADYPPAASVLQAYLLPVLRDASVERWWFLRKHPCWRLRIHHRPDVPEKRAVTHVAEALDSAVSRGGVKEWTPSLYEPEIVAFGGPDGMAISHALFHTDSVGVLDYLRQAADRTEGLLDGKATSLLLAALFLRAAGLEWGEQGDVWGQVEARRPLPDDVPTDRVSAMAEQLQRLLLLDAGPVLAAGPLAPLRSWATGMEDGGRALAAAAREGRLGLGLRGILARHILFHWNRMGFTTRQQAIWSRAAREAALGR</sequence>
<protein>
    <submittedName>
        <fullName evidence="3">Bacteriocin biosynthesis protein</fullName>
    </submittedName>
</protein>
<evidence type="ECO:0000313" key="4">
    <source>
        <dbReference type="Proteomes" id="UP000244900"/>
    </source>
</evidence>
<dbReference type="RefSeq" id="WP_108908578.1">
    <property type="nucleotide sequence ID" value="NZ_CP029188.1"/>
</dbReference>
<dbReference type="KEGG" id="stir:DDW44_30825"/>
<evidence type="ECO:0000259" key="1">
    <source>
        <dbReference type="Pfam" id="PF13518"/>
    </source>
</evidence>
<dbReference type="NCBIfam" id="TIGR03891">
    <property type="entry name" value="thiopep_ocin"/>
    <property type="match status" value="1"/>
</dbReference>
<dbReference type="AlphaFoldDB" id="A0A2S1T230"/>
<dbReference type="InterPro" id="IPR023809">
    <property type="entry name" value="Thiopep_bacteriocin_synth_dom"/>
</dbReference>